<feature type="signal peptide" evidence="2">
    <location>
        <begin position="1"/>
        <end position="21"/>
    </location>
</feature>
<dbReference type="InterPro" id="IPR005618">
    <property type="entry name" value="OMPW"/>
</dbReference>
<dbReference type="PANTHER" id="PTHR36920">
    <property type="match status" value="1"/>
</dbReference>
<evidence type="ECO:0000313" key="3">
    <source>
        <dbReference type="EMBL" id="AVP58049.1"/>
    </source>
</evidence>
<dbReference type="PANTHER" id="PTHR36920:SF1">
    <property type="entry name" value="OUTER MEMBRANE PROTEIN W"/>
    <property type="match status" value="1"/>
</dbReference>
<evidence type="ECO:0000256" key="2">
    <source>
        <dbReference type="SAM" id="SignalP"/>
    </source>
</evidence>
<protein>
    <recommendedName>
        <fullName evidence="5">OmpW family protein</fullName>
    </recommendedName>
</protein>
<evidence type="ECO:0000256" key="1">
    <source>
        <dbReference type="ARBA" id="ARBA00004442"/>
    </source>
</evidence>
<evidence type="ECO:0008006" key="5">
    <source>
        <dbReference type="Google" id="ProtNLM"/>
    </source>
</evidence>
<proteinExistence type="predicted"/>
<evidence type="ECO:0000313" key="4">
    <source>
        <dbReference type="Proteomes" id="UP000241829"/>
    </source>
</evidence>
<dbReference type="EMBL" id="CP027792">
    <property type="protein sequence ID" value="AVP58049.1"/>
    <property type="molecule type" value="Genomic_DNA"/>
</dbReference>
<keyword evidence="2" id="KW-0732">Signal</keyword>
<accession>A0A2P1NLV8</accession>
<name>A0A2P1NLV8_9BURK</name>
<dbReference type="GO" id="GO:0055085">
    <property type="term" value="P:transmembrane transport"/>
    <property type="evidence" value="ECO:0007669"/>
    <property type="project" value="TreeGrafter"/>
</dbReference>
<dbReference type="InterPro" id="IPR011250">
    <property type="entry name" value="OMP/PagP_B-barrel"/>
</dbReference>
<dbReference type="GO" id="GO:0009279">
    <property type="term" value="C:cell outer membrane"/>
    <property type="evidence" value="ECO:0007669"/>
    <property type="project" value="UniProtKB-SubCell"/>
</dbReference>
<dbReference type="AlphaFoldDB" id="A0A2P1NLV8"/>
<keyword evidence="4" id="KW-1185">Reference proteome</keyword>
<organism evidence="3 4">
    <name type="scientific">Pulveribacter suum</name>
    <dbReference type="NCBI Taxonomy" id="2116657"/>
    <lineage>
        <taxon>Bacteria</taxon>
        <taxon>Pseudomonadati</taxon>
        <taxon>Pseudomonadota</taxon>
        <taxon>Betaproteobacteria</taxon>
        <taxon>Burkholderiales</taxon>
        <taxon>Comamonadaceae</taxon>
        <taxon>Pulveribacter</taxon>
    </lineage>
</organism>
<sequence>MHKTLLALAAVCAMTSGAAFAQQSTSEGPFMVRVRAVNLDSANKDSTGLGLSVNDKVIPELDVSYFFTPNIAAELILTYPQKHKLRADGLGQIGTLKHLPPTLLAQYHFTNFSGFKPYVGAGVNYTRFSGVRFEPAVQAALSPSIDKNSWGGALQVGVDIRLSKNLYLNLDVKKVFISTDVYAGGAKAGTFKVNPVLAGVGLGWRF</sequence>
<comment type="subcellular location">
    <subcellularLocation>
        <location evidence="1">Cell outer membrane</location>
    </subcellularLocation>
</comment>
<dbReference type="Gene3D" id="2.40.160.20">
    <property type="match status" value="1"/>
</dbReference>
<dbReference type="SUPFAM" id="SSF56925">
    <property type="entry name" value="OMPA-like"/>
    <property type="match status" value="1"/>
</dbReference>
<reference evidence="4" key="1">
    <citation type="submission" date="2018-03" db="EMBL/GenBank/DDBJ databases">
        <title>Genome sequencing of Melaminivora sp. strain SC2-7.</title>
        <authorList>
            <person name="Kim S.-J."/>
            <person name="Heo J."/>
            <person name="Ahn J.-H."/>
            <person name="Kwon S.-W."/>
        </authorList>
    </citation>
    <scope>NUCLEOTIDE SEQUENCE [LARGE SCALE GENOMIC DNA]</scope>
    <source>
        <strain evidence="4">SC2-7</strain>
    </source>
</reference>
<dbReference type="RefSeq" id="WP_106846602.1">
    <property type="nucleotide sequence ID" value="NZ_CP027792.1"/>
</dbReference>
<dbReference type="OrthoDB" id="9807574at2"/>
<gene>
    <name evidence="3" type="ORF">C7H73_10485</name>
</gene>
<dbReference type="Proteomes" id="UP000241829">
    <property type="component" value="Chromosome"/>
</dbReference>
<dbReference type="KEGG" id="melm:C7H73_10485"/>
<feature type="chain" id="PRO_5015123494" description="OmpW family protein" evidence="2">
    <location>
        <begin position="22"/>
        <end position="206"/>
    </location>
</feature>
<dbReference type="Pfam" id="PF03922">
    <property type="entry name" value="OmpW"/>
    <property type="match status" value="1"/>
</dbReference>